<keyword evidence="3" id="KW-1185">Reference proteome</keyword>
<dbReference type="Proteomes" id="UP000831796">
    <property type="component" value="Chromosome"/>
</dbReference>
<dbReference type="InterPro" id="IPR036291">
    <property type="entry name" value="NAD(P)-bd_dom_sf"/>
</dbReference>
<feature type="domain" description="NAD-dependent epimerase/dehydratase" evidence="1">
    <location>
        <begin position="7"/>
        <end position="127"/>
    </location>
</feature>
<dbReference type="KEGG" id="hcu:MUN79_27315"/>
<accession>A0A8T9Q5H9</accession>
<dbReference type="RefSeq" id="WP_244675615.1">
    <property type="nucleotide sequence ID" value="NZ_CP095046.1"/>
</dbReference>
<dbReference type="EMBL" id="CP095046">
    <property type="protein sequence ID" value="UOQ72222.1"/>
    <property type="molecule type" value="Genomic_DNA"/>
</dbReference>
<dbReference type="Pfam" id="PF01370">
    <property type="entry name" value="Epimerase"/>
    <property type="match status" value="1"/>
</dbReference>
<protein>
    <submittedName>
        <fullName evidence="2">NAD-dependent epimerase/dehydratase family protein</fullName>
    </submittedName>
</protein>
<dbReference type="InterPro" id="IPR001509">
    <property type="entry name" value="Epimerase_deHydtase"/>
</dbReference>
<name>A0A8T9Q5H9_9BACT</name>
<dbReference type="AlphaFoldDB" id="A0A8T9Q5H9"/>
<evidence type="ECO:0000313" key="2">
    <source>
        <dbReference type="EMBL" id="UOQ72222.1"/>
    </source>
</evidence>
<organism evidence="2 3">
    <name type="scientific">Hymenobacter cellulosilyticus</name>
    <dbReference type="NCBI Taxonomy" id="2932248"/>
    <lineage>
        <taxon>Bacteria</taxon>
        <taxon>Pseudomonadati</taxon>
        <taxon>Bacteroidota</taxon>
        <taxon>Cytophagia</taxon>
        <taxon>Cytophagales</taxon>
        <taxon>Hymenobacteraceae</taxon>
        <taxon>Hymenobacter</taxon>
    </lineage>
</organism>
<reference evidence="2" key="1">
    <citation type="submission" date="2022-04" db="EMBL/GenBank/DDBJ databases">
        <title>Hymenobacter sp. isolated from the air.</title>
        <authorList>
            <person name="Won M."/>
            <person name="Lee C.-M."/>
            <person name="Woen H.-Y."/>
            <person name="Kwon S.-W."/>
        </authorList>
    </citation>
    <scope>NUCLEOTIDE SEQUENCE</scope>
    <source>
        <strain evidence="2">5116S-3</strain>
    </source>
</reference>
<dbReference type="Gene3D" id="3.40.50.720">
    <property type="entry name" value="NAD(P)-binding Rossmann-like Domain"/>
    <property type="match status" value="1"/>
</dbReference>
<evidence type="ECO:0000313" key="3">
    <source>
        <dbReference type="Proteomes" id="UP000831796"/>
    </source>
</evidence>
<dbReference type="PANTHER" id="PTHR11092:SF0">
    <property type="entry name" value="EPIMERASE FAMILY PROTEIN SDR39U1"/>
    <property type="match status" value="1"/>
</dbReference>
<proteinExistence type="predicted"/>
<dbReference type="SUPFAM" id="SSF51735">
    <property type="entry name" value="NAD(P)-binding Rossmann-fold domains"/>
    <property type="match status" value="1"/>
</dbReference>
<dbReference type="PANTHER" id="PTHR11092">
    <property type="entry name" value="SUGAR NUCLEOTIDE EPIMERASE RELATED"/>
    <property type="match status" value="1"/>
</dbReference>
<sequence length="140" mass="15054">MTRPKMILAGGNGFLGQHLTRYFTQLGYSVVVLSRQPQARGVQWDGRTLGPWAAELEGAAVVINLAGRTVDCRYTAANKDAITRSRTESTRVIGQAIGACQNPPAVWLNLSTATIYTHTEGKEPANTEAAGLLVTTSPKR</sequence>
<gene>
    <name evidence="2" type="ORF">MUN79_27315</name>
</gene>
<evidence type="ECO:0000259" key="1">
    <source>
        <dbReference type="Pfam" id="PF01370"/>
    </source>
</evidence>